<comment type="function">
    <text evidence="7">Catalyzes the oxidation of glucose 6-phosphate to 6-phosphogluconolactone.</text>
</comment>
<proteinExistence type="inferred from homology"/>
<keyword evidence="11" id="KW-1185">Reference proteome</keyword>
<feature type="domain" description="Glucose-6-phosphate dehydrogenase NAD-binding" evidence="8">
    <location>
        <begin position="5"/>
        <end position="185"/>
    </location>
</feature>
<dbReference type="EC" id="1.1.1.49" evidence="7"/>
<dbReference type="InterPro" id="IPR036291">
    <property type="entry name" value="NAD(P)-bd_dom_sf"/>
</dbReference>
<sequence>MPTFVIFGASGDLTSRKLIPALYNLHRRGRLPEGTRVVGFSRTPYEHDAWRAELAESTQKFVGEKFDKGVWGEFAKNVYYHAGDIGQGEDFAGLDTFLKELEGDASRERVYYLSTAPRFYGPAVEQLGKNGMADQSSGARRVVIEKPFGTDLASANKLNEVVHQSFDESQVYRIDHYLGKETVQNLMVLRFANAIFEPIWNRNYIDHVQITVAEEVEIGSRAGYYDTAGIVRDMFQNHILQLLSITAMEAPVKYAADPVRDEKVKVLQAVRCLTPDDVKRDTVRGQYRGYTAEEGVEARSRTATFAAIKLSIDNWRWQGVPFYLRSGKAMSCRSSQIVIQFRQPPHMLFDTGPRSVNESNRLVVQVQPAEGIQMHFQTKVPDAGMRMRQTDLDFRFGREFKGSMPEAYERLLLDALEGDASLFARADEVEAAWSICDPILAAWAKYDRPTLYPYDPGLWGPEESTEWMQGHGREWFDTCPVLR</sequence>
<dbReference type="SUPFAM" id="SSF51735">
    <property type="entry name" value="NAD(P)-binding Rossmann-fold domains"/>
    <property type="match status" value="1"/>
</dbReference>
<dbReference type="KEGG" id="pnd:Pla175_11530"/>
<evidence type="ECO:0000256" key="7">
    <source>
        <dbReference type="HAMAP-Rule" id="MF_00966"/>
    </source>
</evidence>
<reference evidence="10 11" key="1">
    <citation type="submission" date="2019-02" db="EMBL/GenBank/DDBJ databases">
        <title>Deep-cultivation of Planctomycetes and their phenomic and genomic characterization uncovers novel biology.</title>
        <authorList>
            <person name="Wiegand S."/>
            <person name="Jogler M."/>
            <person name="Boedeker C."/>
            <person name="Pinto D."/>
            <person name="Vollmers J."/>
            <person name="Rivas-Marin E."/>
            <person name="Kohn T."/>
            <person name="Peeters S.H."/>
            <person name="Heuer A."/>
            <person name="Rast P."/>
            <person name="Oberbeckmann S."/>
            <person name="Bunk B."/>
            <person name="Jeske O."/>
            <person name="Meyerdierks A."/>
            <person name="Storesund J.E."/>
            <person name="Kallscheuer N."/>
            <person name="Luecker S."/>
            <person name="Lage O.M."/>
            <person name="Pohl T."/>
            <person name="Merkel B.J."/>
            <person name="Hornburger P."/>
            <person name="Mueller R.-W."/>
            <person name="Bruemmer F."/>
            <person name="Labrenz M."/>
            <person name="Spormann A.M."/>
            <person name="Op den Camp H."/>
            <person name="Overmann J."/>
            <person name="Amann R."/>
            <person name="Jetten M.S.M."/>
            <person name="Mascher T."/>
            <person name="Medema M.H."/>
            <person name="Devos D.P."/>
            <person name="Kaster A.-K."/>
            <person name="Ovreas L."/>
            <person name="Rohde M."/>
            <person name="Galperin M.Y."/>
            <person name="Jogler C."/>
        </authorList>
    </citation>
    <scope>NUCLEOTIDE SEQUENCE [LARGE SCALE GENOMIC DNA]</scope>
    <source>
        <strain evidence="10 11">Pla175</strain>
    </source>
</reference>
<dbReference type="GO" id="GO:0006006">
    <property type="term" value="P:glucose metabolic process"/>
    <property type="evidence" value="ECO:0007669"/>
    <property type="project" value="UniProtKB-KW"/>
</dbReference>
<feature type="binding site" evidence="7">
    <location>
        <begin position="84"/>
        <end position="85"/>
    </location>
    <ligand>
        <name>NADP(+)</name>
        <dbReference type="ChEBI" id="CHEBI:58349"/>
    </ligand>
</feature>
<dbReference type="OrthoDB" id="9802739at2"/>
<evidence type="ECO:0000256" key="2">
    <source>
        <dbReference type="ARBA" id="ARBA00009975"/>
    </source>
</evidence>
<evidence type="ECO:0000313" key="11">
    <source>
        <dbReference type="Proteomes" id="UP000317429"/>
    </source>
</evidence>
<comment type="pathway">
    <text evidence="1 7">Carbohydrate degradation; pentose phosphate pathway; D-ribulose 5-phosphate from D-glucose 6-phosphate (oxidative stage): step 1/3.</text>
</comment>
<keyword evidence="3 7" id="KW-0313">Glucose metabolism</keyword>
<feature type="active site" description="Proton acceptor" evidence="7">
    <location>
        <position position="238"/>
    </location>
</feature>
<comment type="similarity">
    <text evidence="2 7">Belongs to the glucose-6-phosphate dehydrogenase family.</text>
</comment>
<protein>
    <recommendedName>
        <fullName evidence="7">Glucose-6-phosphate 1-dehydrogenase</fullName>
        <shortName evidence="7">G6PD</shortName>
        <ecNumber evidence="7">1.1.1.49</ecNumber>
    </recommendedName>
</protein>
<comment type="catalytic activity">
    <reaction evidence="7">
        <text>D-glucose 6-phosphate + NADP(+) = 6-phospho-D-glucono-1,5-lactone + NADPH + H(+)</text>
        <dbReference type="Rhea" id="RHEA:15841"/>
        <dbReference type="ChEBI" id="CHEBI:15378"/>
        <dbReference type="ChEBI" id="CHEBI:57783"/>
        <dbReference type="ChEBI" id="CHEBI:57955"/>
        <dbReference type="ChEBI" id="CHEBI:58349"/>
        <dbReference type="ChEBI" id="CHEBI:61548"/>
        <dbReference type="EC" id="1.1.1.49"/>
    </reaction>
</comment>
<dbReference type="GO" id="GO:0004345">
    <property type="term" value="F:glucose-6-phosphate dehydrogenase activity"/>
    <property type="evidence" value="ECO:0007669"/>
    <property type="project" value="UniProtKB-UniRule"/>
</dbReference>
<evidence type="ECO:0000259" key="8">
    <source>
        <dbReference type="Pfam" id="PF00479"/>
    </source>
</evidence>
<dbReference type="PANTHER" id="PTHR23429">
    <property type="entry name" value="GLUCOSE-6-PHOSPHATE 1-DEHYDROGENASE G6PD"/>
    <property type="match status" value="1"/>
</dbReference>
<keyword evidence="5 7" id="KW-0560">Oxidoreductase</keyword>
<dbReference type="InterPro" id="IPR022674">
    <property type="entry name" value="G6P_DH_NAD-bd"/>
</dbReference>
<feature type="binding site" evidence="7">
    <location>
        <position position="233"/>
    </location>
    <ligand>
        <name>substrate</name>
    </ligand>
</feature>
<dbReference type="RefSeq" id="WP_145282002.1">
    <property type="nucleotide sequence ID" value="NZ_CP036291.1"/>
</dbReference>
<dbReference type="InterPro" id="IPR019796">
    <property type="entry name" value="G6P_DH_AS"/>
</dbReference>
<feature type="binding site" evidence="7">
    <location>
        <position position="328"/>
    </location>
    <ligand>
        <name>substrate</name>
    </ligand>
</feature>
<feature type="binding site" evidence="7">
    <location>
        <position position="176"/>
    </location>
    <ligand>
        <name>substrate</name>
    </ligand>
</feature>
<dbReference type="InterPro" id="IPR001282">
    <property type="entry name" value="G6P_DH"/>
</dbReference>
<keyword evidence="6 7" id="KW-0119">Carbohydrate metabolism</keyword>
<dbReference type="NCBIfam" id="TIGR00871">
    <property type="entry name" value="zwf"/>
    <property type="match status" value="1"/>
</dbReference>
<dbReference type="PANTHER" id="PTHR23429:SF0">
    <property type="entry name" value="GLUCOSE-6-PHOSPHATE 1-DEHYDROGENASE"/>
    <property type="match status" value="1"/>
</dbReference>
<accession>A0A518D8I3</accession>
<evidence type="ECO:0000256" key="5">
    <source>
        <dbReference type="ARBA" id="ARBA00023002"/>
    </source>
</evidence>
<name>A0A518D8I3_9BACT</name>
<dbReference type="GO" id="GO:0005829">
    <property type="term" value="C:cytosol"/>
    <property type="evidence" value="ECO:0007669"/>
    <property type="project" value="TreeGrafter"/>
</dbReference>
<dbReference type="PIRSF" id="PIRSF000110">
    <property type="entry name" value="G6PD"/>
    <property type="match status" value="1"/>
</dbReference>
<dbReference type="GO" id="GO:0009051">
    <property type="term" value="P:pentose-phosphate shunt, oxidative branch"/>
    <property type="evidence" value="ECO:0007669"/>
    <property type="project" value="TreeGrafter"/>
</dbReference>
<dbReference type="SUPFAM" id="SSF55347">
    <property type="entry name" value="Glyceraldehyde-3-phosphate dehydrogenase-like, C-terminal domain"/>
    <property type="match status" value="1"/>
</dbReference>
<dbReference type="Gene3D" id="3.40.50.720">
    <property type="entry name" value="NAD(P)-binding Rossmann-like Domain"/>
    <property type="match status" value="1"/>
</dbReference>
<dbReference type="HAMAP" id="MF_00966">
    <property type="entry name" value="G6PD"/>
    <property type="match status" value="1"/>
</dbReference>
<evidence type="ECO:0000256" key="4">
    <source>
        <dbReference type="ARBA" id="ARBA00022857"/>
    </source>
</evidence>
<feature type="binding site" evidence="7">
    <location>
        <position position="180"/>
    </location>
    <ligand>
        <name>substrate</name>
    </ligand>
</feature>
<feature type="binding site" evidence="7">
    <location>
        <position position="214"/>
    </location>
    <ligand>
        <name>substrate</name>
    </ligand>
</feature>
<evidence type="ECO:0000256" key="3">
    <source>
        <dbReference type="ARBA" id="ARBA00022526"/>
    </source>
</evidence>
<evidence type="ECO:0000313" key="10">
    <source>
        <dbReference type="EMBL" id="QDU87786.1"/>
    </source>
</evidence>
<dbReference type="AlphaFoldDB" id="A0A518D8I3"/>
<organism evidence="10 11">
    <name type="scientific">Pirellulimonas nuda</name>
    <dbReference type="NCBI Taxonomy" id="2528009"/>
    <lineage>
        <taxon>Bacteria</taxon>
        <taxon>Pseudomonadati</taxon>
        <taxon>Planctomycetota</taxon>
        <taxon>Planctomycetia</taxon>
        <taxon>Pirellulales</taxon>
        <taxon>Lacipirellulaceae</taxon>
        <taxon>Pirellulimonas</taxon>
    </lineage>
</organism>
<feature type="binding site" evidence="7">
    <location>
        <position position="146"/>
    </location>
    <ligand>
        <name>NADP(+)</name>
        <dbReference type="ChEBI" id="CHEBI:58349"/>
    </ligand>
</feature>
<evidence type="ECO:0000256" key="1">
    <source>
        <dbReference type="ARBA" id="ARBA00004937"/>
    </source>
</evidence>
<evidence type="ECO:0000259" key="9">
    <source>
        <dbReference type="Pfam" id="PF02781"/>
    </source>
</evidence>
<dbReference type="InterPro" id="IPR022675">
    <property type="entry name" value="G6P_DH_C"/>
</dbReference>
<dbReference type="Proteomes" id="UP000317429">
    <property type="component" value="Chromosome"/>
</dbReference>
<dbReference type="Gene3D" id="3.30.360.10">
    <property type="entry name" value="Dihydrodipicolinate Reductase, domain 2"/>
    <property type="match status" value="1"/>
</dbReference>
<dbReference type="PRINTS" id="PR00079">
    <property type="entry name" value="G6PDHDRGNASE"/>
</dbReference>
<dbReference type="PROSITE" id="PS00069">
    <property type="entry name" value="G6P_DEHYDROGENASE"/>
    <property type="match status" value="1"/>
</dbReference>
<dbReference type="Pfam" id="PF02781">
    <property type="entry name" value="G6PD_C"/>
    <property type="match status" value="1"/>
</dbReference>
<keyword evidence="4 7" id="KW-0521">NADP</keyword>
<gene>
    <name evidence="7 10" type="primary">zwf</name>
    <name evidence="10" type="ORF">Pla175_11530</name>
</gene>
<comment type="caution">
    <text evidence="7">Lacks conserved residue(s) required for the propagation of feature annotation.</text>
</comment>
<dbReference type="Pfam" id="PF00479">
    <property type="entry name" value="G6PD_N"/>
    <property type="match status" value="1"/>
</dbReference>
<evidence type="ECO:0000256" key="6">
    <source>
        <dbReference type="ARBA" id="ARBA00023277"/>
    </source>
</evidence>
<feature type="domain" description="Glucose-6-phosphate dehydrogenase C-terminal" evidence="9">
    <location>
        <begin position="187"/>
        <end position="475"/>
    </location>
</feature>
<dbReference type="UniPathway" id="UPA00115">
    <property type="reaction ID" value="UER00408"/>
</dbReference>
<dbReference type="GO" id="GO:0050661">
    <property type="term" value="F:NADP binding"/>
    <property type="evidence" value="ECO:0007669"/>
    <property type="project" value="UniProtKB-UniRule"/>
</dbReference>
<feature type="binding site" evidence="7">
    <location>
        <position position="42"/>
    </location>
    <ligand>
        <name>NADP(+)</name>
        <dbReference type="ChEBI" id="CHEBI:58349"/>
    </ligand>
</feature>
<dbReference type="EMBL" id="CP036291">
    <property type="protein sequence ID" value="QDU87786.1"/>
    <property type="molecule type" value="Genomic_DNA"/>
</dbReference>